<reference evidence="4" key="2">
    <citation type="submission" date="2025-08" db="UniProtKB">
        <authorList>
            <consortium name="RefSeq"/>
        </authorList>
    </citation>
    <scope>IDENTIFICATION</scope>
    <source>
        <tissue evidence="4">Leaf</tissue>
    </source>
</reference>
<evidence type="ECO:0000256" key="1">
    <source>
        <dbReference type="SAM" id="MobiDB-lite"/>
    </source>
</evidence>
<proteinExistence type="predicted"/>
<sequence>MNAQKNMVMEKSTEIGQSSKTQPIEPESKQGSKLELNWGNLFTSNKLVARGMSLTYIAPVIHEGEKITQLQQHEIEEDTEKWKLAVILYVVGDFSSIGSLEHFIAMQWNFAAKPKIFYHNNGYFVVMSNNMDDKNEG</sequence>
<dbReference type="RefSeq" id="XP_009767256.1">
    <property type="nucleotide sequence ID" value="XM_009768954.1"/>
</dbReference>
<organism evidence="3 4">
    <name type="scientific">Nicotiana sylvestris</name>
    <name type="common">Wood tobacco</name>
    <name type="synonym">South American tobacco</name>
    <dbReference type="NCBI Taxonomy" id="4096"/>
    <lineage>
        <taxon>Eukaryota</taxon>
        <taxon>Viridiplantae</taxon>
        <taxon>Streptophyta</taxon>
        <taxon>Embryophyta</taxon>
        <taxon>Tracheophyta</taxon>
        <taxon>Spermatophyta</taxon>
        <taxon>Magnoliopsida</taxon>
        <taxon>eudicotyledons</taxon>
        <taxon>Gunneridae</taxon>
        <taxon>Pentapetalae</taxon>
        <taxon>asterids</taxon>
        <taxon>lamiids</taxon>
        <taxon>Solanales</taxon>
        <taxon>Solanaceae</taxon>
        <taxon>Nicotianoideae</taxon>
        <taxon>Nicotianeae</taxon>
        <taxon>Nicotiana</taxon>
    </lineage>
</organism>
<keyword evidence="3" id="KW-1185">Reference proteome</keyword>
<dbReference type="Proteomes" id="UP000189701">
    <property type="component" value="Unplaced"/>
</dbReference>
<accession>A0A1U7VQM9</accession>
<protein>
    <submittedName>
        <fullName evidence="4">Uncharacterized protein LOC104218456</fullName>
    </submittedName>
</protein>
<evidence type="ECO:0000259" key="2">
    <source>
        <dbReference type="Pfam" id="PF14111"/>
    </source>
</evidence>
<dbReference type="AlphaFoldDB" id="A0A1U7VQM9"/>
<dbReference type="InterPro" id="IPR025558">
    <property type="entry name" value="DUF4283"/>
</dbReference>
<evidence type="ECO:0000313" key="4">
    <source>
        <dbReference type="RefSeq" id="XP_009767256.1"/>
    </source>
</evidence>
<reference evidence="3" key="1">
    <citation type="journal article" date="2013" name="Genome Biol.">
        <title>Reference genomes and transcriptomes of Nicotiana sylvestris and Nicotiana tomentosiformis.</title>
        <authorList>
            <person name="Sierro N."/>
            <person name="Battey J.N."/>
            <person name="Ouadi S."/>
            <person name="Bovet L."/>
            <person name="Goepfert S."/>
            <person name="Bakaher N."/>
            <person name="Peitsch M.C."/>
            <person name="Ivanov N.V."/>
        </authorList>
    </citation>
    <scope>NUCLEOTIDE SEQUENCE [LARGE SCALE GENOMIC DNA]</scope>
</reference>
<feature type="domain" description="DUF4283" evidence="2">
    <location>
        <begin position="79"/>
        <end position="135"/>
    </location>
</feature>
<name>A0A1U7VQM9_NICSY</name>
<gene>
    <name evidence="4" type="primary">LOC104218456</name>
</gene>
<evidence type="ECO:0000313" key="3">
    <source>
        <dbReference type="Proteomes" id="UP000189701"/>
    </source>
</evidence>
<dbReference type="PANTHER" id="PTHR33233">
    <property type="entry name" value="ENDONUCLEASE/EXONUCLEASE/PHOSPHATASE"/>
    <property type="match status" value="1"/>
</dbReference>
<dbReference type="Pfam" id="PF14111">
    <property type="entry name" value="DUF4283"/>
    <property type="match status" value="1"/>
</dbReference>
<feature type="region of interest" description="Disordered" evidence="1">
    <location>
        <begin position="1"/>
        <end position="31"/>
    </location>
</feature>
<dbReference type="PANTHER" id="PTHR33233:SF17">
    <property type="entry name" value="DUF4283 DOMAIN-CONTAINING PROTEIN"/>
    <property type="match status" value="1"/>
</dbReference>